<evidence type="ECO:0000313" key="2">
    <source>
        <dbReference type="Proteomes" id="UP000000845"/>
    </source>
</evidence>
<protein>
    <submittedName>
        <fullName evidence="1">Uncharacterized protein</fullName>
    </submittedName>
</protein>
<keyword evidence="2" id="KW-1185">Reference proteome</keyword>
<gene>
    <name evidence="1" type="ordered locus">Sterm_0438</name>
</gene>
<dbReference type="Proteomes" id="UP000000845">
    <property type="component" value="Chromosome"/>
</dbReference>
<reference evidence="2" key="1">
    <citation type="submission" date="2009-09" db="EMBL/GenBank/DDBJ databases">
        <title>The complete chromosome of Sebaldella termitidis ATCC 33386.</title>
        <authorList>
            <consortium name="US DOE Joint Genome Institute (JGI-PGF)"/>
            <person name="Lucas S."/>
            <person name="Copeland A."/>
            <person name="Lapidus A."/>
            <person name="Glavina del Rio T."/>
            <person name="Dalin E."/>
            <person name="Tice H."/>
            <person name="Bruce D."/>
            <person name="Goodwin L."/>
            <person name="Pitluck S."/>
            <person name="Kyrpides N."/>
            <person name="Mavromatis K."/>
            <person name="Ivanova N."/>
            <person name="Mikhailova N."/>
            <person name="Sims D."/>
            <person name="Meincke L."/>
            <person name="Brettin T."/>
            <person name="Detter J.C."/>
            <person name="Han C."/>
            <person name="Larimer F."/>
            <person name="Land M."/>
            <person name="Hauser L."/>
            <person name="Markowitz V."/>
            <person name="Cheng J.F."/>
            <person name="Hugenholtz P."/>
            <person name="Woyke T."/>
            <person name="Wu D."/>
            <person name="Eisen J.A."/>
        </authorList>
    </citation>
    <scope>NUCLEOTIDE SEQUENCE [LARGE SCALE GENOMIC DNA]</scope>
    <source>
        <strain evidence="2">ATCC 33386 / NCTC 11300</strain>
    </source>
</reference>
<reference evidence="1 2" key="2">
    <citation type="journal article" date="2010" name="Stand. Genomic Sci.">
        <title>Complete genome sequence of Sebaldella termitidis type strain (NCTC 11300).</title>
        <authorList>
            <person name="Harmon-Smith M."/>
            <person name="Celia L."/>
            <person name="Chertkov O."/>
            <person name="Lapidus A."/>
            <person name="Copeland A."/>
            <person name="Glavina Del Rio T."/>
            <person name="Nolan M."/>
            <person name="Lucas S."/>
            <person name="Tice H."/>
            <person name="Cheng J.F."/>
            <person name="Han C."/>
            <person name="Detter J.C."/>
            <person name="Bruce D."/>
            <person name="Goodwin L."/>
            <person name="Pitluck S."/>
            <person name="Pati A."/>
            <person name="Liolios K."/>
            <person name="Ivanova N."/>
            <person name="Mavromatis K."/>
            <person name="Mikhailova N."/>
            <person name="Chen A."/>
            <person name="Palaniappan K."/>
            <person name="Land M."/>
            <person name="Hauser L."/>
            <person name="Chang Y.J."/>
            <person name="Jeffries C.D."/>
            <person name="Brettin T."/>
            <person name="Goker M."/>
            <person name="Beck B."/>
            <person name="Bristow J."/>
            <person name="Eisen J.A."/>
            <person name="Markowitz V."/>
            <person name="Hugenholtz P."/>
            <person name="Kyrpides N.C."/>
            <person name="Klenk H.P."/>
            <person name="Chen F."/>
        </authorList>
    </citation>
    <scope>NUCLEOTIDE SEQUENCE [LARGE SCALE GENOMIC DNA]</scope>
    <source>
        <strain evidence="2">ATCC 33386 / NCTC 11300</strain>
    </source>
</reference>
<dbReference type="HOGENOM" id="CLU_1119546_0_0_0"/>
<accession>D1AMU2</accession>
<dbReference type="EMBL" id="CP001739">
    <property type="protein sequence ID" value="ACZ07318.1"/>
    <property type="molecule type" value="Genomic_DNA"/>
</dbReference>
<dbReference type="RefSeq" id="WP_012859917.1">
    <property type="nucleotide sequence ID" value="NC_013517.1"/>
</dbReference>
<evidence type="ECO:0000313" key="1">
    <source>
        <dbReference type="EMBL" id="ACZ07318.1"/>
    </source>
</evidence>
<dbReference type="STRING" id="526218.Sterm_0438"/>
<organism evidence="1 2">
    <name type="scientific">Sebaldella termitidis (strain ATCC 33386 / NCTC 11300)</name>
    <dbReference type="NCBI Taxonomy" id="526218"/>
    <lineage>
        <taxon>Bacteria</taxon>
        <taxon>Fusobacteriati</taxon>
        <taxon>Fusobacteriota</taxon>
        <taxon>Fusobacteriia</taxon>
        <taxon>Fusobacteriales</taxon>
        <taxon>Leptotrichiaceae</taxon>
        <taxon>Sebaldella</taxon>
    </lineage>
</organism>
<proteinExistence type="predicted"/>
<name>D1AMU2_SEBTE</name>
<dbReference type="KEGG" id="str:Sterm_0438"/>
<sequence length="248" mass="29884">MKYQIEAVSIVEKEEPVDITLLKMTLTTRIEKDVMIFHILDTKIYNKSFFIQYMNPFNAVREIKMVLDRNQRIQGVVNYKEVREKTEKYYTEMADKMKKANKKDLEEIFFDMAYQSFQYEENIIRELLRTSYFYPFIGGNYRNNESDNISLEGFLPNYNIIEKLEKIFFRDKNSTYIRGGVDQSKVYAYSLSEQMKELGLEYKPEMLNLSSESRIYYKEREIDRVESYKQGGIKGYYQKKEKIFIDRI</sequence>
<dbReference type="AlphaFoldDB" id="D1AMU2"/>